<keyword evidence="2" id="KW-0472">Membrane</keyword>
<dbReference type="EMBL" id="JALJOU010000071">
    <property type="protein sequence ID" value="KAK9825679.1"/>
    <property type="molecule type" value="Genomic_DNA"/>
</dbReference>
<accession>A0AAW1QVZ9</accession>
<reference evidence="3 4" key="1">
    <citation type="journal article" date="2024" name="Nat. Commun.">
        <title>Phylogenomics reveals the evolutionary origins of lichenization in chlorophyte algae.</title>
        <authorList>
            <person name="Puginier C."/>
            <person name="Libourel C."/>
            <person name="Otte J."/>
            <person name="Skaloud P."/>
            <person name="Haon M."/>
            <person name="Grisel S."/>
            <person name="Petersen M."/>
            <person name="Berrin J.G."/>
            <person name="Delaux P.M."/>
            <person name="Dal Grande F."/>
            <person name="Keller J."/>
        </authorList>
    </citation>
    <scope>NUCLEOTIDE SEQUENCE [LARGE SCALE GENOMIC DNA]</scope>
    <source>
        <strain evidence="3 4">SAG 245.80</strain>
    </source>
</reference>
<proteinExistence type="predicted"/>
<keyword evidence="2" id="KW-1133">Transmembrane helix</keyword>
<gene>
    <name evidence="3" type="ORF">WJX81_002637</name>
</gene>
<feature type="region of interest" description="Disordered" evidence="1">
    <location>
        <begin position="1"/>
        <end position="22"/>
    </location>
</feature>
<feature type="transmembrane region" description="Helical" evidence="2">
    <location>
        <begin position="41"/>
        <end position="64"/>
    </location>
</feature>
<dbReference type="Proteomes" id="UP001445335">
    <property type="component" value="Unassembled WGS sequence"/>
</dbReference>
<protein>
    <submittedName>
        <fullName evidence="3">Uncharacterized protein</fullName>
    </submittedName>
</protein>
<keyword evidence="2" id="KW-0812">Transmembrane</keyword>
<name>A0AAW1QVZ9_9CHLO</name>
<sequence>MPTLSSAAHRYAPLRSSEPEDPADVQWQEYKRQQETPTRSAKVLAVFLLFMGISFLSASCLHFAGHIHTKTGAPAELVYSAGFYAVVVLRGSGACGGPPGPGSGSAPACLQQLAPPAGGPGCSGSAACEAAVLQALPAGVFADPYELAGLEELGAC</sequence>
<keyword evidence="4" id="KW-1185">Reference proteome</keyword>
<evidence type="ECO:0000256" key="2">
    <source>
        <dbReference type="SAM" id="Phobius"/>
    </source>
</evidence>
<organism evidence="3 4">
    <name type="scientific">Elliptochloris bilobata</name>
    <dbReference type="NCBI Taxonomy" id="381761"/>
    <lineage>
        <taxon>Eukaryota</taxon>
        <taxon>Viridiplantae</taxon>
        <taxon>Chlorophyta</taxon>
        <taxon>core chlorophytes</taxon>
        <taxon>Trebouxiophyceae</taxon>
        <taxon>Trebouxiophyceae incertae sedis</taxon>
        <taxon>Elliptochloris clade</taxon>
        <taxon>Elliptochloris</taxon>
    </lineage>
</organism>
<evidence type="ECO:0000313" key="4">
    <source>
        <dbReference type="Proteomes" id="UP001445335"/>
    </source>
</evidence>
<evidence type="ECO:0000313" key="3">
    <source>
        <dbReference type="EMBL" id="KAK9825679.1"/>
    </source>
</evidence>
<dbReference type="AlphaFoldDB" id="A0AAW1QVZ9"/>
<evidence type="ECO:0000256" key="1">
    <source>
        <dbReference type="SAM" id="MobiDB-lite"/>
    </source>
</evidence>
<comment type="caution">
    <text evidence="3">The sequence shown here is derived from an EMBL/GenBank/DDBJ whole genome shotgun (WGS) entry which is preliminary data.</text>
</comment>